<dbReference type="GO" id="GO:0006465">
    <property type="term" value="P:signal peptide processing"/>
    <property type="evidence" value="ECO:0007669"/>
    <property type="project" value="InterPro"/>
</dbReference>
<dbReference type="InterPro" id="IPR019756">
    <property type="entry name" value="Pept_S26A_signal_pept_1_Ser-AS"/>
</dbReference>
<dbReference type="AlphaFoldDB" id="A0A426XKG2"/>
<dbReference type="Proteomes" id="UP000287651">
    <property type="component" value="Unassembled WGS sequence"/>
</dbReference>
<comment type="similarity">
    <text evidence="1">Belongs to the peptidase S26 family.</text>
</comment>
<name>A0A426XKG2_ENSVE</name>
<evidence type="ECO:0000313" key="8">
    <source>
        <dbReference type="Proteomes" id="UP000287651"/>
    </source>
</evidence>
<gene>
    <name evidence="7" type="ORF">B296_00040741</name>
</gene>
<feature type="compositionally biased region" description="Acidic residues" evidence="4">
    <location>
        <begin position="1"/>
        <end position="19"/>
    </location>
</feature>
<keyword evidence="5" id="KW-1133">Transmembrane helix</keyword>
<dbReference type="GO" id="GO:0004252">
    <property type="term" value="F:serine-type endopeptidase activity"/>
    <property type="evidence" value="ECO:0007669"/>
    <property type="project" value="InterPro"/>
</dbReference>
<protein>
    <recommendedName>
        <fullName evidence="6">Peptidase S26 domain-containing protein</fullName>
    </recommendedName>
</protein>
<organism evidence="7 8">
    <name type="scientific">Ensete ventricosum</name>
    <name type="common">Abyssinian banana</name>
    <name type="synonym">Musa ensete</name>
    <dbReference type="NCBI Taxonomy" id="4639"/>
    <lineage>
        <taxon>Eukaryota</taxon>
        <taxon>Viridiplantae</taxon>
        <taxon>Streptophyta</taxon>
        <taxon>Embryophyta</taxon>
        <taxon>Tracheophyta</taxon>
        <taxon>Spermatophyta</taxon>
        <taxon>Magnoliopsida</taxon>
        <taxon>Liliopsida</taxon>
        <taxon>Zingiberales</taxon>
        <taxon>Musaceae</taxon>
        <taxon>Ensete</taxon>
    </lineage>
</organism>
<evidence type="ECO:0000313" key="7">
    <source>
        <dbReference type="EMBL" id="RRT39921.1"/>
    </source>
</evidence>
<dbReference type="Gene3D" id="2.10.109.10">
    <property type="entry name" value="Umud Fragment, subunit A"/>
    <property type="match status" value="1"/>
</dbReference>
<dbReference type="EMBL" id="AMZH03019774">
    <property type="protein sequence ID" value="RRT39921.1"/>
    <property type="molecule type" value="Genomic_DNA"/>
</dbReference>
<feature type="non-terminal residue" evidence="7">
    <location>
        <position position="1"/>
    </location>
</feature>
<dbReference type="SUPFAM" id="SSF51306">
    <property type="entry name" value="LexA/Signal peptidase"/>
    <property type="match status" value="1"/>
</dbReference>
<dbReference type="PANTHER" id="PTHR43390">
    <property type="entry name" value="SIGNAL PEPTIDASE I"/>
    <property type="match status" value="1"/>
</dbReference>
<keyword evidence="5" id="KW-0472">Membrane</keyword>
<dbReference type="CDD" id="cd06530">
    <property type="entry name" value="S26_SPase_I"/>
    <property type="match status" value="1"/>
</dbReference>
<keyword evidence="5" id="KW-0812">Transmembrane</keyword>
<comment type="caution">
    <text evidence="7">The sequence shown here is derived from an EMBL/GenBank/DDBJ whole genome shotgun (WGS) entry which is preliminary data.</text>
</comment>
<keyword evidence="3" id="KW-0378">Hydrolase</keyword>
<dbReference type="InterPro" id="IPR036286">
    <property type="entry name" value="LexA/Signal_pep-like_sf"/>
</dbReference>
<accession>A0A426XKG2</accession>
<sequence length="186" mass="20629">GGDAGEEEEEDDEKDEEEEEKRKGLLPEWVSISKEDAKTVLGAVAISLAFRTFIAEPRFIPSLSMYPTFNVGDRIVAEKVLLLAPRQRFDLDYLKCPKALYLSWAIIATTVTTLTYGNLFHYRNLSFSRGPLPAKNIIGRSVFRYWPPPRVGSTISSESCENVTPNGSLVTQNDKSKADVTAAVGL</sequence>
<dbReference type="GO" id="GO:0010027">
    <property type="term" value="P:thylakoid membrane organization"/>
    <property type="evidence" value="ECO:0007669"/>
    <property type="project" value="TreeGrafter"/>
</dbReference>
<feature type="region of interest" description="Disordered" evidence="4">
    <location>
        <begin position="1"/>
        <end position="23"/>
    </location>
</feature>
<dbReference type="InterPro" id="IPR000223">
    <property type="entry name" value="Pept_S26A_signal_pept_1"/>
</dbReference>
<evidence type="ECO:0000256" key="1">
    <source>
        <dbReference type="ARBA" id="ARBA00009370"/>
    </source>
</evidence>
<evidence type="ECO:0000256" key="2">
    <source>
        <dbReference type="ARBA" id="ARBA00022670"/>
    </source>
</evidence>
<reference evidence="7 8" key="1">
    <citation type="journal article" date="2014" name="Agronomy (Basel)">
        <title>A Draft Genome Sequence for Ensete ventricosum, the Drought-Tolerant Tree Against Hunger.</title>
        <authorList>
            <person name="Harrison J."/>
            <person name="Moore K.A."/>
            <person name="Paszkiewicz K."/>
            <person name="Jones T."/>
            <person name="Grant M."/>
            <person name="Ambacheew D."/>
            <person name="Muzemil S."/>
            <person name="Studholme D.J."/>
        </authorList>
    </citation>
    <scope>NUCLEOTIDE SEQUENCE [LARGE SCALE GENOMIC DNA]</scope>
</reference>
<evidence type="ECO:0000259" key="6">
    <source>
        <dbReference type="Pfam" id="PF10502"/>
    </source>
</evidence>
<feature type="domain" description="Peptidase S26" evidence="6">
    <location>
        <begin position="37"/>
        <end position="98"/>
    </location>
</feature>
<dbReference type="InterPro" id="IPR019533">
    <property type="entry name" value="Peptidase_S26"/>
</dbReference>
<evidence type="ECO:0000256" key="4">
    <source>
        <dbReference type="SAM" id="MobiDB-lite"/>
    </source>
</evidence>
<feature type="transmembrane region" description="Helical" evidence="5">
    <location>
        <begin position="99"/>
        <end position="119"/>
    </location>
</feature>
<dbReference type="PROSITE" id="PS00501">
    <property type="entry name" value="SPASE_I_1"/>
    <property type="match status" value="1"/>
</dbReference>
<dbReference type="GO" id="GO:0009535">
    <property type="term" value="C:chloroplast thylakoid membrane"/>
    <property type="evidence" value="ECO:0007669"/>
    <property type="project" value="TreeGrafter"/>
</dbReference>
<dbReference type="PANTHER" id="PTHR43390:SF1">
    <property type="entry name" value="CHLOROPLAST PROCESSING PEPTIDASE"/>
    <property type="match status" value="1"/>
</dbReference>
<evidence type="ECO:0000256" key="5">
    <source>
        <dbReference type="SAM" id="Phobius"/>
    </source>
</evidence>
<dbReference type="Pfam" id="PF10502">
    <property type="entry name" value="Peptidase_S26"/>
    <property type="match status" value="1"/>
</dbReference>
<evidence type="ECO:0000256" key="3">
    <source>
        <dbReference type="ARBA" id="ARBA00022801"/>
    </source>
</evidence>
<keyword evidence="2" id="KW-0645">Protease</keyword>
<proteinExistence type="inferred from homology"/>